<sequence>MTVRQWRPFRIIGENTGVYLMANAAAYGIFLVGFALGLAFPHLSQAQYTRLEDDGTADLVRSLIASPWLFALTILAVNTLKMGAFTIIAPSLIVPFAGIALFAYWALTTGMTLVPQSDLGWIALIPHSLTLIVEFQAYLLLLLGVYLLGTYWVHPQAVGAENRRQAYLLGLRDLGWLALPALALFVVGAIYESFSLRYFVRPLADWLL</sequence>
<dbReference type="RefSeq" id="WP_014818418.1">
    <property type="nucleotide sequence ID" value="NC_018027.1"/>
</dbReference>
<evidence type="ECO:0000256" key="1">
    <source>
        <dbReference type="SAM" id="Phobius"/>
    </source>
</evidence>
<feature type="transmembrane region" description="Helical" evidence="1">
    <location>
        <begin position="59"/>
        <end position="77"/>
    </location>
</feature>
<dbReference type="EMBL" id="CP003053">
    <property type="protein sequence ID" value="AFM19953.1"/>
    <property type="molecule type" value="Genomic_DNA"/>
</dbReference>
<accession>I4BRP6</accession>
<keyword evidence="1" id="KW-0812">Transmembrane</keyword>
<dbReference type="HOGENOM" id="CLU_1336358_0_0_11"/>
<dbReference type="KEGG" id="mcb:Mycch_5268"/>
<proteinExistence type="predicted"/>
<keyword evidence="1" id="KW-1133">Transmembrane helix</keyword>
<evidence type="ECO:0008006" key="4">
    <source>
        <dbReference type="Google" id="ProtNLM"/>
    </source>
</evidence>
<gene>
    <name evidence="2" type="ordered locus">Mycch_5268</name>
</gene>
<protein>
    <recommendedName>
        <fullName evidence="4">Stage II sporulation protein M</fullName>
    </recommendedName>
</protein>
<feature type="transmembrane region" description="Helical" evidence="1">
    <location>
        <begin position="174"/>
        <end position="191"/>
    </location>
</feature>
<dbReference type="eggNOG" id="ENOG502ZACP">
    <property type="taxonomic scope" value="Bacteria"/>
</dbReference>
<dbReference type="OrthoDB" id="571348at2"/>
<reference evidence="2 3" key="1">
    <citation type="submission" date="2012-06" db="EMBL/GenBank/DDBJ databases">
        <title>Complete sequence of chromosome of Mycobacterium chubuense NBB4.</title>
        <authorList>
            <consortium name="US DOE Joint Genome Institute"/>
            <person name="Lucas S."/>
            <person name="Han J."/>
            <person name="Lapidus A."/>
            <person name="Cheng J.-F."/>
            <person name="Goodwin L."/>
            <person name="Pitluck S."/>
            <person name="Peters L."/>
            <person name="Mikhailova N."/>
            <person name="Teshima H."/>
            <person name="Detter J.C."/>
            <person name="Han C."/>
            <person name="Tapia R."/>
            <person name="Land M."/>
            <person name="Hauser L."/>
            <person name="Kyrpides N."/>
            <person name="Ivanova N."/>
            <person name="Pagani I."/>
            <person name="Mattes T."/>
            <person name="Holmes A."/>
            <person name="Rutledge P."/>
            <person name="Paulsen I."/>
            <person name="Coleman N."/>
            <person name="Woyke T."/>
        </authorList>
    </citation>
    <scope>NUCLEOTIDE SEQUENCE [LARGE SCALE GENOMIC DNA]</scope>
    <source>
        <strain evidence="2 3">NBB4</strain>
    </source>
</reference>
<feature type="transmembrane region" description="Helical" evidence="1">
    <location>
        <begin position="84"/>
        <end position="107"/>
    </location>
</feature>
<name>I4BRP6_MYCCN</name>
<dbReference type="Proteomes" id="UP000006057">
    <property type="component" value="Chromosome"/>
</dbReference>
<keyword evidence="1" id="KW-0472">Membrane</keyword>
<evidence type="ECO:0000313" key="3">
    <source>
        <dbReference type="Proteomes" id="UP000006057"/>
    </source>
</evidence>
<organism evidence="2 3">
    <name type="scientific">Mycolicibacterium chubuense (strain NBB4)</name>
    <name type="common">Mycobacterium chubuense</name>
    <dbReference type="NCBI Taxonomy" id="710421"/>
    <lineage>
        <taxon>Bacteria</taxon>
        <taxon>Bacillati</taxon>
        <taxon>Actinomycetota</taxon>
        <taxon>Actinomycetes</taxon>
        <taxon>Mycobacteriales</taxon>
        <taxon>Mycobacteriaceae</taxon>
        <taxon>Mycolicibacterium</taxon>
    </lineage>
</organism>
<evidence type="ECO:0000313" key="2">
    <source>
        <dbReference type="EMBL" id="AFM19953.1"/>
    </source>
</evidence>
<dbReference type="AlphaFoldDB" id="I4BRP6"/>
<dbReference type="PATRIC" id="fig|710421.3.peg.5254"/>
<feature type="transmembrane region" description="Helical" evidence="1">
    <location>
        <begin position="135"/>
        <end position="153"/>
    </location>
</feature>
<keyword evidence="3" id="KW-1185">Reference proteome</keyword>
<feature type="transmembrane region" description="Helical" evidence="1">
    <location>
        <begin position="20"/>
        <end position="39"/>
    </location>
</feature>